<dbReference type="HOGENOM" id="CLU_089470_3_1_12"/>
<gene>
    <name evidence="3" type="ordered locus">Spirs_4090</name>
</gene>
<accession>E1R9K2</accession>
<dbReference type="GO" id="GO:0003747">
    <property type="term" value="F:translation release factor activity"/>
    <property type="evidence" value="ECO:0007669"/>
    <property type="project" value="InterPro"/>
</dbReference>
<evidence type="ECO:0000259" key="2">
    <source>
        <dbReference type="PROSITE" id="PS00745"/>
    </source>
</evidence>
<feature type="region of interest" description="Disordered" evidence="1">
    <location>
        <begin position="93"/>
        <end position="137"/>
    </location>
</feature>
<dbReference type="PANTHER" id="PTHR47814">
    <property type="entry name" value="PEPTIDYL-TRNA HYDROLASE ARFB"/>
    <property type="match status" value="1"/>
</dbReference>
<evidence type="ECO:0000313" key="4">
    <source>
        <dbReference type="Proteomes" id="UP000002318"/>
    </source>
</evidence>
<dbReference type="OrthoDB" id="9815709at2"/>
<dbReference type="GO" id="GO:0043022">
    <property type="term" value="F:ribosome binding"/>
    <property type="evidence" value="ECO:0007669"/>
    <property type="project" value="TreeGrafter"/>
</dbReference>
<dbReference type="RefSeq" id="WP_013256627.1">
    <property type="nucleotide sequence ID" value="NC_014364.1"/>
</dbReference>
<protein>
    <submittedName>
        <fullName evidence="3">Class I peptide chain release factor</fullName>
    </submittedName>
</protein>
<dbReference type="AlphaFoldDB" id="E1R9K2"/>
<evidence type="ECO:0000256" key="1">
    <source>
        <dbReference type="SAM" id="MobiDB-lite"/>
    </source>
</evidence>
<evidence type="ECO:0000313" key="3">
    <source>
        <dbReference type="EMBL" id="ADK83171.1"/>
    </source>
</evidence>
<dbReference type="Gene3D" id="3.30.160.20">
    <property type="match status" value="1"/>
</dbReference>
<dbReference type="SUPFAM" id="SSF110916">
    <property type="entry name" value="Peptidyl-tRNA hydrolase domain-like"/>
    <property type="match status" value="1"/>
</dbReference>
<dbReference type="eggNOG" id="COG1186">
    <property type="taxonomic scope" value="Bacteria"/>
</dbReference>
<dbReference type="GO" id="GO:0072344">
    <property type="term" value="P:rescue of stalled ribosome"/>
    <property type="evidence" value="ECO:0007669"/>
    <property type="project" value="TreeGrafter"/>
</dbReference>
<dbReference type="Proteomes" id="UP000002318">
    <property type="component" value="Chromosome"/>
</dbReference>
<reference evidence="3 4" key="1">
    <citation type="journal article" date="2010" name="Stand. Genomic Sci.">
        <title>Complete genome sequence of Spirochaeta smaragdinae type strain (SEBR 4228).</title>
        <authorList>
            <person name="Mavromatis K."/>
            <person name="Yasawong M."/>
            <person name="Chertkov O."/>
            <person name="Lapidus A."/>
            <person name="Lucas S."/>
            <person name="Nolan M."/>
            <person name="Del Rio T.G."/>
            <person name="Tice H."/>
            <person name="Cheng J.F."/>
            <person name="Pitluck S."/>
            <person name="Liolios K."/>
            <person name="Ivanova N."/>
            <person name="Tapia R."/>
            <person name="Han C."/>
            <person name="Bruce D."/>
            <person name="Goodwin L."/>
            <person name="Pati A."/>
            <person name="Chen A."/>
            <person name="Palaniappan K."/>
            <person name="Land M."/>
            <person name="Hauser L."/>
            <person name="Chang Y.J."/>
            <person name="Jeffries C.D."/>
            <person name="Detter J.C."/>
            <person name="Rohde M."/>
            <person name="Brambilla E."/>
            <person name="Spring S."/>
            <person name="Goker M."/>
            <person name="Sikorski J."/>
            <person name="Woyke T."/>
            <person name="Bristow J."/>
            <person name="Eisen J.A."/>
            <person name="Markowitz V."/>
            <person name="Hugenholtz P."/>
            <person name="Klenk H.P."/>
            <person name="Kyrpides N.C."/>
        </authorList>
    </citation>
    <scope>NUCLEOTIDE SEQUENCE [LARGE SCALE GENOMIC DNA]</scope>
    <source>
        <strain evidence="4">DSM 11293 / JCM 15392 / SEBR 4228</strain>
    </source>
</reference>
<sequence length="137" mass="15048">MEDGILADLIRAVASQQFARSSGPGGQNVNKVNTKVLLRIPLGKLGLSESQLARLRSKLGKRITGDDELIIESSGSRSQEANRKEAIGRAAKIISAAIVPPRPRHPTRPTKASRQRRLEKKQASSRKKQLRRPPAEE</sequence>
<feature type="domain" description="Prokaryotic-type class I peptide chain release factors" evidence="2">
    <location>
        <begin position="20"/>
        <end position="36"/>
    </location>
</feature>
<name>E1R9K2_SEDSS</name>
<organism evidence="3 4">
    <name type="scientific">Sediminispirochaeta smaragdinae (strain DSM 11293 / JCM 15392 / SEBR 4228)</name>
    <name type="common">Spirochaeta smaragdinae</name>
    <dbReference type="NCBI Taxonomy" id="573413"/>
    <lineage>
        <taxon>Bacteria</taxon>
        <taxon>Pseudomonadati</taxon>
        <taxon>Spirochaetota</taxon>
        <taxon>Spirochaetia</taxon>
        <taxon>Spirochaetales</taxon>
        <taxon>Spirochaetaceae</taxon>
        <taxon>Sediminispirochaeta</taxon>
    </lineage>
</organism>
<dbReference type="NCBIfam" id="NF006718">
    <property type="entry name" value="PRK09256.1"/>
    <property type="match status" value="1"/>
</dbReference>
<dbReference type="PROSITE" id="PS00745">
    <property type="entry name" value="RF_PROK_I"/>
    <property type="match status" value="1"/>
</dbReference>
<dbReference type="GO" id="GO:0004045">
    <property type="term" value="F:peptidyl-tRNA hydrolase activity"/>
    <property type="evidence" value="ECO:0007669"/>
    <property type="project" value="TreeGrafter"/>
</dbReference>
<dbReference type="Pfam" id="PF00472">
    <property type="entry name" value="RF-1"/>
    <property type="match status" value="1"/>
</dbReference>
<feature type="compositionally biased region" description="Basic residues" evidence="1">
    <location>
        <begin position="102"/>
        <end position="131"/>
    </location>
</feature>
<dbReference type="InterPro" id="IPR000352">
    <property type="entry name" value="Pep_chain_release_fac_I"/>
</dbReference>
<dbReference type="KEGG" id="ssm:Spirs_4090"/>
<keyword evidence="4" id="KW-1185">Reference proteome</keyword>
<proteinExistence type="predicted"/>
<dbReference type="PANTHER" id="PTHR47814:SF1">
    <property type="entry name" value="PEPTIDYL-TRNA HYDROLASE ARFB"/>
    <property type="match status" value="1"/>
</dbReference>
<dbReference type="STRING" id="573413.Spirs_4090"/>
<dbReference type="EMBL" id="CP002116">
    <property type="protein sequence ID" value="ADK83171.1"/>
    <property type="molecule type" value="Genomic_DNA"/>
</dbReference>